<dbReference type="EMBL" id="JAGSOJ010000002">
    <property type="protein sequence ID" value="MCM1989720.1"/>
    <property type="molecule type" value="Genomic_DNA"/>
</dbReference>
<dbReference type="PIRSF" id="PIRSF006648">
    <property type="entry name" value="DrrB"/>
    <property type="match status" value="1"/>
</dbReference>
<accession>A0A9J6P2H9</accession>
<evidence type="ECO:0000256" key="4">
    <source>
        <dbReference type="ARBA" id="ARBA00023136"/>
    </source>
</evidence>
<dbReference type="InterPro" id="IPR013525">
    <property type="entry name" value="ABC2_TM"/>
</dbReference>
<dbReference type="Pfam" id="PF12698">
    <property type="entry name" value="ABC2_membrane_3"/>
    <property type="match status" value="1"/>
</dbReference>
<dbReference type="PANTHER" id="PTHR43229:SF2">
    <property type="entry name" value="NODULATION PROTEIN J"/>
    <property type="match status" value="1"/>
</dbReference>
<feature type="transmembrane region" description="Helical" evidence="5">
    <location>
        <begin position="235"/>
        <end position="253"/>
    </location>
</feature>
<evidence type="ECO:0000313" key="8">
    <source>
        <dbReference type="Proteomes" id="UP001056429"/>
    </source>
</evidence>
<feature type="transmembrane region" description="Helical" evidence="5">
    <location>
        <begin position="114"/>
        <end position="137"/>
    </location>
</feature>
<feature type="transmembrane region" description="Helical" evidence="5">
    <location>
        <begin position="143"/>
        <end position="170"/>
    </location>
</feature>
<dbReference type="InterPro" id="IPR047817">
    <property type="entry name" value="ABC2_TM_bact-type"/>
</dbReference>
<feature type="transmembrane region" description="Helical" evidence="5">
    <location>
        <begin position="197"/>
        <end position="215"/>
    </location>
</feature>
<sequence>MILYRARFIMSFKMYTRYPVNFIMSFIQPLIWLAPFYFMGKAFSSGGDLVGFQKFTGTSDYIGFLVVGFMVSGYVSAVFWSMGFSIKEEMRQGVLVSNWTAPVSRISLLISKSLYYFFTTTIEVITTMIICHFAFGFTINGNILSAIIFFIPGMIAMIGLGLIVGSLVLLAKNANPIIDMTNFLIGGLSGSYFPIKVLGRGVMFISLGIPLTYVYDGMRALLLKQKSLYPLRIEIMILLISAILFWCIGILVFNKVEKSARNKGLLSEH</sequence>
<comment type="caution">
    <text evidence="7">The sequence shown here is derived from an EMBL/GenBank/DDBJ whole genome shotgun (WGS) entry which is preliminary data.</text>
</comment>
<evidence type="ECO:0000259" key="6">
    <source>
        <dbReference type="PROSITE" id="PS51012"/>
    </source>
</evidence>
<feature type="domain" description="ABC transmembrane type-2" evidence="6">
    <location>
        <begin position="20"/>
        <end position="256"/>
    </location>
</feature>
<organism evidence="7 8">
    <name type="scientific">Oceanirhabdus seepicola</name>
    <dbReference type="NCBI Taxonomy" id="2828781"/>
    <lineage>
        <taxon>Bacteria</taxon>
        <taxon>Bacillati</taxon>
        <taxon>Bacillota</taxon>
        <taxon>Clostridia</taxon>
        <taxon>Eubacteriales</taxon>
        <taxon>Clostridiaceae</taxon>
        <taxon>Oceanirhabdus</taxon>
    </lineage>
</organism>
<keyword evidence="4 5" id="KW-0472">Membrane</keyword>
<evidence type="ECO:0000256" key="1">
    <source>
        <dbReference type="ARBA" id="ARBA00004141"/>
    </source>
</evidence>
<dbReference type="GO" id="GO:0140359">
    <property type="term" value="F:ABC-type transporter activity"/>
    <property type="evidence" value="ECO:0007669"/>
    <property type="project" value="InterPro"/>
</dbReference>
<name>A0A9J6P2H9_9CLOT</name>
<protein>
    <submittedName>
        <fullName evidence="7">ABC transporter permease</fullName>
    </submittedName>
</protein>
<evidence type="ECO:0000313" key="7">
    <source>
        <dbReference type="EMBL" id="MCM1989720.1"/>
    </source>
</evidence>
<dbReference type="Proteomes" id="UP001056429">
    <property type="component" value="Unassembled WGS sequence"/>
</dbReference>
<dbReference type="PANTHER" id="PTHR43229">
    <property type="entry name" value="NODULATION PROTEIN J"/>
    <property type="match status" value="1"/>
</dbReference>
<dbReference type="GO" id="GO:0043190">
    <property type="term" value="C:ATP-binding cassette (ABC) transporter complex"/>
    <property type="evidence" value="ECO:0007669"/>
    <property type="project" value="InterPro"/>
</dbReference>
<reference evidence="7" key="2">
    <citation type="submission" date="2021-04" db="EMBL/GenBank/DDBJ databases">
        <authorList>
            <person name="Dong X."/>
        </authorList>
    </citation>
    <scope>NUCLEOTIDE SEQUENCE</scope>
    <source>
        <strain evidence="7">ZWT</strain>
    </source>
</reference>
<reference evidence="7" key="1">
    <citation type="journal article" date="2021" name="mSystems">
        <title>Bacteria and Archaea Synergistically Convert Glycine Betaine to Biogenic Methane in the Formosa Cold Seep of the South China Sea.</title>
        <authorList>
            <person name="Li L."/>
            <person name="Zhang W."/>
            <person name="Zhang S."/>
            <person name="Song L."/>
            <person name="Sun Q."/>
            <person name="Zhang H."/>
            <person name="Xiang H."/>
            <person name="Dong X."/>
        </authorList>
    </citation>
    <scope>NUCLEOTIDE SEQUENCE</scope>
    <source>
        <strain evidence="7">ZWT</strain>
    </source>
</reference>
<evidence type="ECO:0000256" key="2">
    <source>
        <dbReference type="ARBA" id="ARBA00022692"/>
    </source>
</evidence>
<keyword evidence="3 5" id="KW-1133">Transmembrane helix</keyword>
<evidence type="ECO:0000256" key="5">
    <source>
        <dbReference type="SAM" id="Phobius"/>
    </source>
</evidence>
<dbReference type="AlphaFoldDB" id="A0A9J6P2H9"/>
<keyword evidence="2 5" id="KW-0812">Transmembrane</keyword>
<proteinExistence type="predicted"/>
<gene>
    <name evidence="7" type="ORF">KDK92_08210</name>
</gene>
<comment type="subcellular location">
    <subcellularLocation>
        <location evidence="1">Membrane</location>
        <topology evidence="1">Multi-pass membrane protein</topology>
    </subcellularLocation>
</comment>
<dbReference type="InterPro" id="IPR000412">
    <property type="entry name" value="ABC_2_transport"/>
</dbReference>
<dbReference type="InterPro" id="IPR051784">
    <property type="entry name" value="Nod_factor_ABC_transporter"/>
</dbReference>
<dbReference type="PROSITE" id="PS51012">
    <property type="entry name" value="ABC_TM2"/>
    <property type="match status" value="1"/>
</dbReference>
<feature type="transmembrane region" description="Helical" evidence="5">
    <location>
        <begin position="61"/>
        <end position="82"/>
    </location>
</feature>
<evidence type="ECO:0000256" key="3">
    <source>
        <dbReference type="ARBA" id="ARBA00022989"/>
    </source>
</evidence>
<keyword evidence="8" id="KW-1185">Reference proteome</keyword>
<feature type="transmembrane region" description="Helical" evidence="5">
    <location>
        <begin position="20"/>
        <end position="39"/>
    </location>
</feature>